<gene>
    <name evidence="2" type="ORF">QBC42DRAFT_316017</name>
</gene>
<feature type="signal peptide" evidence="1">
    <location>
        <begin position="1"/>
        <end position="23"/>
    </location>
</feature>
<reference evidence="2" key="2">
    <citation type="submission" date="2023-06" db="EMBL/GenBank/DDBJ databases">
        <authorList>
            <consortium name="Lawrence Berkeley National Laboratory"/>
            <person name="Mondo S.J."/>
            <person name="Hensen N."/>
            <person name="Bonometti L."/>
            <person name="Westerberg I."/>
            <person name="Brannstrom I.O."/>
            <person name="Guillou S."/>
            <person name="Cros-Aarteil S."/>
            <person name="Calhoun S."/>
            <person name="Haridas S."/>
            <person name="Kuo A."/>
            <person name="Pangilinan J."/>
            <person name="Riley R."/>
            <person name="Labutti K."/>
            <person name="Andreopoulos B."/>
            <person name="Lipzen A."/>
            <person name="Chen C."/>
            <person name="Yanf M."/>
            <person name="Daum C."/>
            <person name="Ng V."/>
            <person name="Clum A."/>
            <person name="Steindorff A."/>
            <person name="Ohm R."/>
            <person name="Martin F."/>
            <person name="Silar P."/>
            <person name="Natvig D."/>
            <person name="Lalanne C."/>
            <person name="Gautier V."/>
            <person name="Ament-Velasquez S.L."/>
            <person name="Kruys A."/>
            <person name="Hutchinson M.I."/>
            <person name="Powell A.J."/>
            <person name="Barry K."/>
            <person name="Miller A.N."/>
            <person name="Grigoriev I.V."/>
            <person name="Debuchy R."/>
            <person name="Gladieux P."/>
            <person name="Thoren M.H."/>
            <person name="Johannesson H."/>
        </authorList>
    </citation>
    <scope>NUCLEOTIDE SEQUENCE</scope>
    <source>
        <strain evidence="2">PSN324</strain>
    </source>
</reference>
<evidence type="ECO:0000313" key="2">
    <source>
        <dbReference type="EMBL" id="KAK4458093.1"/>
    </source>
</evidence>
<evidence type="ECO:0000256" key="1">
    <source>
        <dbReference type="SAM" id="SignalP"/>
    </source>
</evidence>
<keyword evidence="3" id="KW-1185">Reference proteome</keyword>
<keyword evidence="1" id="KW-0732">Signal</keyword>
<feature type="chain" id="PRO_5043429347" evidence="1">
    <location>
        <begin position="24"/>
        <end position="409"/>
    </location>
</feature>
<name>A0AAV9HCD6_9PEZI</name>
<comment type="caution">
    <text evidence="2">The sequence shown here is derived from an EMBL/GenBank/DDBJ whole genome shotgun (WGS) entry which is preliminary data.</text>
</comment>
<organism evidence="2 3">
    <name type="scientific">Cladorrhinum samala</name>
    <dbReference type="NCBI Taxonomy" id="585594"/>
    <lineage>
        <taxon>Eukaryota</taxon>
        <taxon>Fungi</taxon>
        <taxon>Dikarya</taxon>
        <taxon>Ascomycota</taxon>
        <taxon>Pezizomycotina</taxon>
        <taxon>Sordariomycetes</taxon>
        <taxon>Sordariomycetidae</taxon>
        <taxon>Sordariales</taxon>
        <taxon>Podosporaceae</taxon>
        <taxon>Cladorrhinum</taxon>
    </lineage>
</organism>
<dbReference type="EMBL" id="MU865083">
    <property type="protein sequence ID" value="KAK4458093.1"/>
    <property type="molecule type" value="Genomic_DNA"/>
</dbReference>
<accession>A0AAV9HCD6</accession>
<protein>
    <submittedName>
        <fullName evidence="2">Uncharacterized protein</fullName>
    </submittedName>
</protein>
<evidence type="ECO:0000313" key="3">
    <source>
        <dbReference type="Proteomes" id="UP001321749"/>
    </source>
</evidence>
<dbReference type="Proteomes" id="UP001321749">
    <property type="component" value="Unassembled WGS sequence"/>
</dbReference>
<reference evidence="2" key="1">
    <citation type="journal article" date="2023" name="Mol. Phylogenet. Evol.">
        <title>Genome-scale phylogeny and comparative genomics of the fungal order Sordariales.</title>
        <authorList>
            <person name="Hensen N."/>
            <person name="Bonometti L."/>
            <person name="Westerberg I."/>
            <person name="Brannstrom I.O."/>
            <person name="Guillou S."/>
            <person name="Cros-Aarteil S."/>
            <person name="Calhoun S."/>
            <person name="Haridas S."/>
            <person name="Kuo A."/>
            <person name="Mondo S."/>
            <person name="Pangilinan J."/>
            <person name="Riley R."/>
            <person name="LaButti K."/>
            <person name="Andreopoulos B."/>
            <person name="Lipzen A."/>
            <person name="Chen C."/>
            <person name="Yan M."/>
            <person name="Daum C."/>
            <person name="Ng V."/>
            <person name="Clum A."/>
            <person name="Steindorff A."/>
            <person name="Ohm R.A."/>
            <person name="Martin F."/>
            <person name="Silar P."/>
            <person name="Natvig D.O."/>
            <person name="Lalanne C."/>
            <person name="Gautier V."/>
            <person name="Ament-Velasquez S.L."/>
            <person name="Kruys A."/>
            <person name="Hutchinson M.I."/>
            <person name="Powell A.J."/>
            <person name="Barry K."/>
            <person name="Miller A.N."/>
            <person name="Grigoriev I.V."/>
            <person name="Debuchy R."/>
            <person name="Gladieux P."/>
            <person name="Hiltunen Thoren M."/>
            <person name="Johannesson H."/>
        </authorList>
    </citation>
    <scope>NUCLEOTIDE SEQUENCE</scope>
    <source>
        <strain evidence="2">PSN324</strain>
    </source>
</reference>
<proteinExistence type="predicted"/>
<sequence>MKTISLLCLALTAAASLIPRTDPNAPDRYTICGADRGYTEADSLAARNYLLTKIIRSDQHPLLTNECVFAHVNTTIVSLCNGPARNRTVNRAEVERGVDQLIKDCGLQGGFTGIHVVNNLTFSAYGITGARLASGAGTVRKRAATLTSRKTTGRLAKRACDFAYDGKPHEDCEKVNTLNGDGVCEGTFDPNNNCEVFCELTRTGLYGAEQRVSGKSGERSAPGISATIVESTEYSVSNGFSIGVDGVSKEAIGAGVSYTWSSTITKGTAIERTAEEVSDKYWSRWVFLPKLTMSCGTIGRKTFRAPPPCTGDICLRQFDYGCVGDIETIPDVCSIVPTINGKQEPEVDWVVRYENDDGTAVPFDEQPGSYQHVCTQSGDPDNDGDAECFTHIPAKRNFVLEDRLASGAV</sequence>
<dbReference type="AlphaFoldDB" id="A0AAV9HCD6"/>